<dbReference type="EMBL" id="QJJY01000005">
    <property type="protein sequence ID" value="PXX36995.1"/>
    <property type="molecule type" value="Genomic_DNA"/>
</dbReference>
<dbReference type="Proteomes" id="UP000247755">
    <property type="component" value="Unassembled WGS sequence"/>
</dbReference>
<name>A0A318INP4_BURPY</name>
<proteinExistence type="predicted"/>
<protein>
    <submittedName>
        <fullName evidence="2">Uncharacterized protein</fullName>
    </submittedName>
</protein>
<comment type="caution">
    <text evidence="2">The sequence shown here is derived from an EMBL/GenBank/DDBJ whole genome shotgun (WGS) entry which is preliminary data.</text>
</comment>
<feature type="region of interest" description="Disordered" evidence="1">
    <location>
        <begin position="121"/>
        <end position="199"/>
    </location>
</feature>
<evidence type="ECO:0000313" key="2">
    <source>
        <dbReference type="EMBL" id="PXX36995.1"/>
    </source>
</evidence>
<gene>
    <name evidence="2" type="ORF">NA66_1005134</name>
</gene>
<feature type="compositionally biased region" description="Basic residues" evidence="1">
    <location>
        <begin position="152"/>
        <end position="161"/>
    </location>
</feature>
<accession>A0A318INP4</accession>
<feature type="compositionally biased region" description="Basic residues" evidence="1">
    <location>
        <begin position="124"/>
        <end position="137"/>
    </location>
</feature>
<reference evidence="2 3" key="1">
    <citation type="submission" date="2018-05" db="EMBL/GenBank/DDBJ databases">
        <title>Comparative genomics of bacterial root endophytes of switchgrass collected from native prairies over two seasons.</title>
        <authorList>
            <person name="Tang Y."/>
        </authorList>
    </citation>
    <scope>NUCLEOTIDE SEQUENCE [LARGE SCALE GENOMIC DNA]</scope>
    <source>
        <strain evidence="2 3">NFIX32</strain>
    </source>
</reference>
<dbReference type="AlphaFoldDB" id="A0A318INP4"/>
<evidence type="ECO:0000256" key="1">
    <source>
        <dbReference type="SAM" id="MobiDB-lite"/>
    </source>
</evidence>
<evidence type="ECO:0000313" key="3">
    <source>
        <dbReference type="Proteomes" id="UP000247755"/>
    </source>
</evidence>
<organism evidence="2 3">
    <name type="scientific">Burkholderia pyrrocinia</name>
    <name type="common">Pseudomonas pyrrocinia</name>
    <dbReference type="NCBI Taxonomy" id="60550"/>
    <lineage>
        <taxon>Bacteria</taxon>
        <taxon>Pseudomonadati</taxon>
        <taxon>Pseudomonadota</taxon>
        <taxon>Betaproteobacteria</taxon>
        <taxon>Burkholderiales</taxon>
        <taxon>Burkholderiaceae</taxon>
        <taxon>Burkholderia</taxon>
        <taxon>Burkholderia cepacia complex</taxon>
    </lineage>
</organism>
<sequence length="199" mass="21767">MSGPYRATGPLVRPPRTHRLRCARGRPTRITVRLPPTGALRADVAPRSVRVSLPRASSHRTLHMPRAPASPRARPSVLLVPRACAHVRVQFAVGPARNCVLDASRRGAILNAVEAMPWAPRSMRAPRRDRAPRRRARRDSVGAARAPPRLSSRVRGRHAPALHRIVTSPFDPPSQTGARPPCPHFAISATPGRPLRAQP</sequence>